<protein>
    <recommendedName>
        <fullName evidence="5">UBC core domain-containing protein</fullName>
    </recommendedName>
</protein>
<dbReference type="CDD" id="cd00198">
    <property type="entry name" value="vWFA"/>
    <property type="match status" value="1"/>
</dbReference>
<dbReference type="InterPro" id="IPR000608">
    <property type="entry name" value="UBC"/>
</dbReference>
<dbReference type="VEuPathDB" id="CryptoDB:Cvel_6690"/>
<sequence length="2062" mass="225319">MSSDEPMETADSDKGKVATEMGTVETVTVECLFPDGTAEVVPGICGDSMSLGELKKRVAEERAKRTGEEGKTLHMPDLDADELDAKDASFPVRLQGGEETGEVSLDIGVRGSGLDLYRAAAVALEKDEREIQFLVCGNSMIPFSNVELWKPTAKVIGGFTHFTGPGCISVACKEGDVPSPVLAFGPSLLDVRRLQTWPLNVATQMPNGQRLGSVTVEVDASKQESLSDRCTVGWLKTQILTQLGAPPSVRLSLHFPQHSTVSSSSLTDTEIGEERSNDSEVLLPFIQKGLCRLTAVIRETAESSNEEGEKGEEQKENEDEKMGVEGGEEGGSSSSASSSSSQPKPPRIPCVYSLKIQLPVSSSASADEEGGKERDAFVTVCPWMKFSTFCEAVALKWPEIFPSGTASVSTRVGWRQLSGDGTKGSHSSLSTLKLVPGVMSVTALHDEALKTTGNCGRGDAVVLQRSEGGAHMRRVEGQVKLHKQLEKERSVLCLASLTHTLNSTAMTDKVSLKEWGLFKKLNAGAVSDAPVSPCITLYGVFTRTLSPLSPAESGSARMSAGASQLFAFSSAWQPSACEQSKSGMAAFLACLRVVSSEDRGLLRVTTGVFRELVGDFPPAVLAFHKLLVEQSPLLDSEKSALSAALYEAMAAQSAFWMASEAEREEEDEEDWGGAEVQAAAAAAGVNEQRKEKAECSPLVFERSSRFFFAYLLTEASKVWKENTKEKKENEEEEEEEGTDDEGEKAETSLNELGSSCAFRSSDLTCSMTFEPLVDPVRLPSTSADGARPKVYSRSAAVAAIQRSTEGCQLPSDSAFVGVREGDLEADECRQLLVLAHPLATRALYWPQETADKWSAVQKSSKDKRDLRVPYGALKSRLQETDALTLVPALGLRTRLKLPCLTFDESGLLGVYVGRGKGADASIEIWSPLEGETKMVNEQQLAQKIARLVKEGKVGEVGREATAGCGFVVQEEAVMICLDVSGSMDDKKPFPPEKKNGGDSDCSSSNESDRSSEWSAFSDSDEEADDLLDDLLDSDSDEEDEDEDEVEWEEEDEDEEMGTGGDALGALADELRREREEARREREDAREAARKEREERRKEKEEQRKERERVKREEKEKKRAENPPAPLDPATAAALEQLRKHPALRDLQQICRANPGMFSKVMKELCVISAKSEDDPKAAPLYAAVRSSKEAIRELLFEAPLAPETTALQEEGETGEDEGTGGDPTDEDSVRPEFLCPITRTVMQEPVVTEDGHTYEKTAIDKWFEMRAGGKRTSPMTGLPLKRSNLVPNFALASAINKWKGDRRTSSSSSSSSASSSASAASSSSSGKALVSVKARFVASGESVASRSFASSSRGMPGPSSSNSDIPSELSFRLPGSVTLKMLKKKIFRETGGRYPPGFIFFQGRRVTDSNSLDQLKRQKEKTTMKAKGGAAEGEEAETEIGLLVSRKATAVVRVKVFTEYLGLRRGPLVFAMSGDRRIEDVALRVWNLLGGGAGRPSRTRWFTTMEDRGDNRSVGQVVSFRERSNLTTLARQWDFQSRLCDEDERDRPGTVLLGGGELVTLRLWPAPRPSRAAKLRQQRNLSRLQVVKQLFHAFVNRSEAYALPHSLGLVLFGSEAEVTCPLTPLFEDFKEHVNSADAEGDTAMIDAIDIAAEELLEFRKQNSTARLRVLCLTDGKDNKSTKQAHNLAERLRNQHIVVDAMCIGARERDFLLLKGITNFTGGYCFHPGTLREALGVAELETYLSTKDRKDRSGFARSLAARVLGSRLYCAANLEVLGANCEFDSADTAERREEPRLKAPVASLEIALRKMEEEARRRGREGEKKEGEEKEEDKEAKKEGTGRRPSLTSTSSPAPPKLSKAAMRRLALEMKRLQREPHPNIRILPSSEDLTFWKLLVTGPEGTPYGGGNWLCYVSFPPDFPARAPEVRFVTPILHCNVNRHGRICHAVLDRDWVASTSIRTVLDCVFGLLLTPDASDPLDSDLALKFYDDSGEYEATVTQHVALHASKSLESWEAELTPSGSSAQAAAAAGTEDEVMGVGEEGGEEQTQVRRGEKRKVREKIN</sequence>
<dbReference type="Pfam" id="PF00179">
    <property type="entry name" value="UQ_con"/>
    <property type="match status" value="1"/>
</dbReference>
<dbReference type="InterPro" id="IPR052085">
    <property type="entry name" value="WD-SAM-U-box"/>
</dbReference>
<feature type="compositionally biased region" description="Low complexity" evidence="1">
    <location>
        <begin position="331"/>
        <end position="341"/>
    </location>
</feature>
<evidence type="ECO:0000259" key="2">
    <source>
        <dbReference type="PROSITE" id="PS50127"/>
    </source>
</evidence>
<feature type="compositionally biased region" description="Basic residues" evidence="1">
    <location>
        <begin position="2052"/>
        <end position="2062"/>
    </location>
</feature>
<dbReference type="SMART" id="SM00212">
    <property type="entry name" value="UBCc"/>
    <property type="match status" value="1"/>
</dbReference>
<feature type="compositionally biased region" description="Basic and acidic residues" evidence="1">
    <location>
        <begin position="983"/>
        <end position="997"/>
    </location>
</feature>
<feature type="region of interest" description="Disordered" evidence="1">
    <location>
        <begin position="257"/>
        <end position="276"/>
    </location>
</feature>
<dbReference type="SUPFAM" id="SSF57850">
    <property type="entry name" value="RING/U-box"/>
    <property type="match status" value="1"/>
</dbReference>
<feature type="compositionally biased region" description="Low complexity" evidence="1">
    <location>
        <begin position="1305"/>
        <end position="1322"/>
    </location>
</feature>
<dbReference type="Pfam" id="PF13519">
    <property type="entry name" value="VWA_2"/>
    <property type="match status" value="1"/>
</dbReference>
<dbReference type="PANTHER" id="PTHR46573:SF1">
    <property type="entry name" value="WD REPEAT, SAM AND U-BOX DOMAIN-CONTAINING PROTEIN 1"/>
    <property type="match status" value="1"/>
</dbReference>
<feature type="region of interest" description="Disordered" evidence="1">
    <location>
        <begin position="300"/>
        <end position="345"/>
    </location>
</feature>
<proteinExistence type="predicted"/>
<dbReference type="CDD" id="cd16655">
    <property type="entry name" value="RING-Ubox_WDSUB1-like"/>
    <property type="match status" value="1"/>
</dbReference>
<feature type="compositionally biased region" description="Polar residues" evidence="1">
    <location>
        <begin position="257"/>
        <end position="268"/>
    </location>
</feature>
<dbReference type="InterPro" id="IPR016135">
    <property type="entry name" value="UBQ-conjugating_enzyme/RWD"/>
</dbReference>
<feature type="domain" description="U-box" evidence="3">
    <location>
        <begin position="1228"/>
        <end position="1305"/>
    </location>
</feature>
<feature type="compositionally biased region" description="Basic and acidic residues" evidence="1">
    <location>
        <begin position="1068"/>
        <end position="1120"/>
    </location>
</feature>
<dbReference type="GO" id="GO:0016567">
    <property type="term" value="P:protein ubiquitination"/>
    <property type="evidence" value="ECO:0007669"/>
    <property type="project" value="InterPro"/>
</dbReference>
<dbReference type="Pfam" id="PF04564">
    <property type="entry name" value="U-box"/>
    <property type="match status" value="1"/>
</dbReference>
<feature type="compositionally biased region" description="Low complexity" evidence="1">
    <location>
        <begin position="2019"/>
        <end position="2030"/>
    </location>
</feature>
<dbReference type="InterPro" id="IPR003613">
    <property type="entry name" value="Ubox_domain"/>
</dbReference>
<feature type="region of interest" description="Disordered" evidence="1">
    <location>
        <begin position="2014"/>
        <end position="2062"/>
    </location>
</feature>
<feature type="domain" description="UBC core" evidence="2">
    <location>
        <begin position="1860"/>
        <end position="2006"/>
    </location>
</feature>
<evidence type="ECO:0000259" key="3">
    <source>
        <dbReference type="PROSITE" id="PS51698"/>
    </source>
</evidence>
<feature type="region of interest" description="Disordered" evidence="1">
    <location>
        <begin position="1200"/>
        <end position="1229"/>
    </location>
</feature>
<name>A0A0G4HFP5_9ALVE</name>
<reference evidence="4" key="1">
    <citation type="submission" date="2014-11" db="EMBL/GenBank/DDBJ databases">
        <authorList>
            <person name="Otto D Thomas"/>
            <person name="Naeem Raeece"/>
        </authorList>
    </citation>
    <scope>NUCLEOTIDE SEQUENCE</scope>
</reference>
<dbReference type="InterPro" id="IPR013083">
    <property type="entry name" value="Znf_RING/FYVE/PHD"/>
</dbReference>
<feature type="compositionally biased region" description="Basic and acidic residues" evidence="1">
    <location>
        <begin position="1812"/>
        <end position="1841"/>
    </location>
</feature>
<dbReference type="GO" id="GO:0004842">
    <property type="term" value="F:ubiquitin-protein transferase activity"/>
    <property type="evidence" value="ECO:0007669"/>
    <property type="project" value="InterPro"/>
</dbReference>
<dbReference type="PROSITE" id="PS50127">
    <property type="entry name" value="UBC_2"/>
    <property type="match status" value="1"/>
</dbReference>
<feature type="compositionally biased region" description="Low complexity" evidence="1">
    <location>
        <begin position="1844"/>
        <end position="1858"/>
    </location>
</feature>
<feature type="region of interest" description="Disordered" evidence="1">
    <location>
        <begin position="982"/>
        <end position="1133"/>
    </location>
</feature>
<feature type="compositionally biased region" description="Acidic residues" evidence="1">
    <location>
        <begin position="730"/>
        <end position="743"/>
    </location>
</feature>
<gene>
    <name evidence="4" type="ORF">Cvel_6690</name>
</gene>
<dbReference type="SMART" id="SM00504">
    <property type="entry name" value="Ubox"/>
    <property type="match status" value="1"/>
</dbReference>
<dbReference type="Gene3D" id="3.10.110.10">
    <property type="entry name" value="Ubiquitin Conjugating Enzyme"/>
    <property type="match status" value="1"/>
</dbReference>
<feature type="region of interest" description="Disordered" evidence="1">
    <location>
        <begin position="1412"/>
        <end position="1432"/>
    </location>
</feature>
<feature type="region of interest" description="Disordered" evidence="1">
    <location>
        <begin position="1300"/>
        <end position="1322"/>
    </location>
</feature>
<evidence type="ECO:0000256" key="1">
    <source>
        <dbReference type="SAM" id="MobiDB-lite"/>
    </source>
</evidence>
<dbReference type="SUPFAM" id="SSF53300">
    <property type="entry name" value="vWA-like"/>
    <property type="match status" value="1"/>
</dbReference>
<dbReference type="PROSITE" id="PS51698">
    <property type="entry name" value="U_BOX"/>
    <property type="match status" value="1"/>
</dbReference>
<accession>A0A0G4HFP5</accession>
<dbReference type="EMBL" id="CDMZ01002566">
    <property type="protein sequence ID" value="CEM42926.1"/>
    <property type="molecule type" value="Genomic_DNA"/>
</dbReference>
<feature type="compositionally biased region" description="Basic and acidic residues" evidence="1">
    <location>
        <begin position="307"/>
        <end position="323"/>
    </location>
</feature>
<organism evidence="4">
    <name type="scientific">Chromera velia CCMP2878</name>
    <dbReference type="NCBI Taxonomy" id="1169474"/>
    <lineage>
        <taxon>Eukaryota</taxon>
        <taxon>Sar</taxon>
        <taxon>Alveolata</taxon>
        <taxon>Colpodellida</taxon>
        <taxon>Chromeraceae</taxon>
        <taxon>Chromera</taxon>
    </lineage>
</organism>
<dbReference type="Gene3D" id="3.30.40.10">
    <property type="entry name" value="Zinc/RING finger domain, C3HC4 (zinc finger)"/>
    <property type="match status" value="1"/>
</dbReference>
<evidence type="ECO:0000313" key="4">
    <source>
        <dbReference type="EMBL" id="CEM42926.1"/>
    </source>
</evidence>
<dbReference type="Gene3D" id="3.40.50.410">
    <property type="entry name" value="von Willebrand factor, type A domain"/>
    <property type="match status" value="1"/>
</dbReference>
<feature type="region of interest" description="Disordered" evidence="1">
    <location>
        <begin position="721"/>
        <end position="746"/>
    </location>
</feature>
<dbReference type="InterPro" id="IPR002035">
    <property type="entry name" value="VWF_A"/>
</dbReference>
<feature type="compositionally biased region" description="Basic and acidic residues" evidence="1">
    <location>
        <begin position="1414"/>
        <end position="1423"/>
    </location>
</feature>
<feature type="compositionally biased region" description="Acidic residues" evidence="1">
    <location>
        <begin position="1209"/>
        <end position="1226"/>
    </location>
</feature>
<feature type="region of interest" description="Disordered" evidence="1">
    <location>
        <begin position="1347"/>
        <end position="1367"/>
    </location>
</feature>
<evidence type="ECO:0008006" key="5">
    <source>
        <dbReference type="Google" id="ProtNLM"/>
    </source>
</evidence>
<dbReference type="PANTHER" id="PTHR46573">
    <property type="entry name" value="WD REPEAT, SAM AND U-BOX DOMAIN-CONTAINING PROTEIN 1"/>
    <property type="match status" value="1"/>
</dbReference>
<feature type="region of interest" description="Disordered" evidence="1">
    <location>
        <begin position="1812"/>
        <end position="1858"/>
    </location>
</feature>
<dbReference type="CDD" id="cd23833">
    <property type="entry name" value="UBCc_ApmR795-like"/>
    <property type="match status" value="1"/>
</dbReference>
<feature type="compositionally biased region" description="Low complexity" evidence="1">
    <location>
        <begin position="1347"/>
        <end position="1363"/>
    </location>
</feature>
<dbReference type="InterPro" id="IPR036465">
    <property type="entry name" value="vWFA_dom_sf"/>
</dbReference>
<feature type="compositionally biased region" description="Acidic residues" evidence="1">
    <location>
        <begin position="1018"/>
        <end position="1056"/>
    </location>
</feature>
<dbReference type="SUPFAM" id="SSF54495">
    <property type="entry name" value="UBC-like"/>
    <property type="match status" value="1"/>
</dbReference>